<gene>
    <name evidence="2" type="ORF">FFLO_02779</name>
</gene>
<feature type="compositionally biased region" description="Low complexity" evidence="1">
    <location>
        <begin position="244"/>
        <end position="254"/>
    </location>
</feature>
<sequence>MQSSAFQPQPPTIPNLISILTQLLPPTYPLPSELLSTPLKDRQLYFPPPRPMHDAFISLNPGSSGSSFSGSGSEDTLVDPSTNQTRSNGNNGKEDEITRRLTLISQKLRDLQQSSVNSVQGENLDPEAPGRWVRGLYGYEDEDEGNEKRSEMEGGSKWIGYRRPDQETLLSRVDLRGLPVREDHGSGDDHLEVLLLHEPQSQLQQQPQHQTESSSNLTTNDTPQTAQEVSQSPWKLFDVRVVPNNNNTNSSSSNKAEPSWTSSLSDLLSGQNASQLINSENEAEGQEEGMAAEDFWGGYDDDDDDDAGKGTAGGQVEEGDGGDFWDGYDDEDDEGDDKKTEVNGAIENSGSTKEVPATVDLSTPTLGSAPSFPQSQTLEPPETTKPASVPRMQTPNINQMTEDDSYWQHYASVEDGLRASNPPTPGGYEAYGGGYCGAGSGSAGRQSGYGGARTPGIGAGGKDYWGTGGETPVGWSPPVREAVLPNVSAVDEEVEGGIVSSSSQQAPLLDLTNDSTNISTSATELHASALPATNLTSDSTPTANENTAATTTDPTRNQRQEHLRTALRALKGMYGGGEEEWDEVVREFATR</sequence>
<dbReference type="AlphaFoldDB" id="A0A8K0JNZ7"/>
<feature type="compositionally biased region" description="Low complexity" evidence="1">
    <location>
        <begin position="62"/>
        <end position="73"/>
    </location>
</feature>
<evidence type="ECO:0000256" key="1">
    <source>
        <dbReference type="SAM" id="MobiDB-lite"/>
    </source>
</evidence>
<feature type="region of interest" description="Disordered" evidence="1">
    <location>
        <begin position="532"/>
        <end position="560"/>
    </location>
</feature>
<organism evidence="2 3">
    <name type="scientific">Filobasidium floriforme</name>
    <dbReference type="NCBI Taxonomy" id="5210"/>
    <lineage>
        <taxon>Eukaryota</taxon>
        <taxon>Fungi</taxon>
        <taxon>Dikarya</taxon>
        <taxon>Basidiomycota</taxon>
        <taxon>Agaricomycotina</taxon>
        <taxon>Tremellomycetes</taxon>
        <taxon>Filobasidiales</taxon>
        <taxon>Filobasidiaceae</taxon>
        <taxon>Filobasidium</taxon>
    </lineage>
</organism>
<feature type="compositionally biased region" description="Polar residues" evidence="1">
    <location>
        <begin position="79"/>
        <end position="91"/>
    </location>
</feature>
<feature type="compositionally biased region" description="Low complexity" evidence="1">
    <location>
        <begin position="201"/>
        <end position="215"/>
    </location>
</feature>
<keyword evidence="3" id="KW-1185">Reference proteome</keyword>
<feature type="compositionally biased region" description="Polar residues" evidence="1">
    <location>
        <begin position="255"/>
        <end position="267"/>
    </location>
</feature>
<accession>A0A8K0JNZ7</accession>
<dbReference type="EMBL" id="JABELV010000046">
    <property type="protein sequence ID" value="KAG7558309.1"/>
    <property type="molecule type" value="Genomic_DNA"/>
</dbReference>
<feature type="region of interest" description="Disordered" evidence="1">
    <location>
        <begin position="201"/>
        <end position="267"/>
    </location>
</feature>
<comment type="caution">
    <text evidence="2">The sequence shown here is derived from an EMBL/GenBank/DDBJ whole genome shotgun (WGS) entry which is preliminary data.</text>
</comment>
<dbReference type="Proteomes" id="UP000812966">
    <property type="component" value="Unassembled WGS sequence"/>
</dbReference>
<evidence type="ECO:0000313" key="3">
    <source>
        <dbReference type="Proteomes" id="UP000812966"/>
    </source>
</evidence>
<feature type="compositionally biased region" description="Acidic residues" evidence="1">
    <location>
        <begin position="317"/>
        <end position="335"/>
    </location>
</feature>
<feature type="compositionally biased region" description="Low complexity" evidence="1">
    <location>
        <begin position="540"/>
        <end position="555"/>
    </location>
</feature>
<feature type="region of interest" description="Disordered" evidence="1">
    <location>
        <begin position="294"/>
        <end position="397"/>
    </location>
</feature>
<name>A0A8K0JNZ7_9TREE</name>
<reference evidence="2" key="1">
    <citation type="submission" date="2020-04" db="EMBL/GenBank/DDBJ databases">
        <title>Analysis of mating type loci in Filobasidium floriforme.</title>
        <authorList>
            <person name="Nowrousian M."/>
        </authorList>
    </citation>
    <scope>NUCLEOTIDE SEQUENCE</scope>
    <source>
        <strain evidence="2">CBS 6242</strain>
    </source>
</reference>
<feature type="region of interest" description="Disordered" evidence="1">
    <location>
        <begin position="56"/>
        <end position="97"/>
    </location>
</feature>
<feature type="region of interest" description="Disordered" evidence="1">
    <location>
        <begin position="113"/>
        <end position="132"/>
    </location>
</feature>
<protein>
    <submittedName>
        <fullName evidence="2">Uncharacterized protein</fullName>
    </submittedName>
</protein>
<feature type="compositionally biased region" description="Polar residues" evidence="1">
    <location>
        <begin position="216"/>
        <end position="233"/>
    </location>
</feature>
<feature type="compositionally biased region" description="Polar residues" evidence="1">
    <location>
        <begin position="360"/>
        <end position="378"/>
    </location>
</feature>
<evidence type="ECO:0000313" key="2">
    <source>
        <dbReference type="EMBL" id="KAG7558309.1"/>
    </source>
</evidence>
<proteinExistence type="predicted"/>